<sequence>MLQSHHPLKVRFGYVAMSQQLQHASPSQTMTVKQFTELADREAAIRKLERIAISNVENCMRLIKHNKAEGIHFFRLSSRLVPLVNHPLTDGWKYERALAPYLEELGNLITKNKMRVDFHPDHFVVLNSSSKEVFQHALKQLLYHYKLLKGLNIDPKHRCVLHIGGKKQGVEGGLEQFVSNFADIPIALQEMLILENDDKNYAIEDALYLGEKLGIPVVFDLHHFDVHHKEKDLQTLWTRVVETWKHSPLPVKMHISSPKDGPSDRAHADYIDANRFERFVQVIQGSVRKMDVMIEAKQKDLALIKLMGDLKEFSLVKEVSQAEMEFHFENTLAPN</sequence>
<evidence type="ECO:0000256" key="1">
    <source>
        <dbReference type="ARBA" id="ARBA00022722"/>
    </source>
</evidence>
<keyword evidence="2 7" id="KW-0255">Endonuclease</keyword>
<gene>
    <name evidence="7" type="primary">uvsE</name>
    <name evidence="7" type="ORF">AB3N04_17925</name>
</gene>
<keyword evidence="6" id="KW-0234">DNA repair</keyword>
<name>A0AB39BT00_9BACI</name>
<keyword evidence="1" id="KW-0540">Nuclease</keyword>
<dbReference type="GO" id="GO:0016787">
    <property type="term" value="F:hydrolase activity"/>
    <property type="evidence" value="ECO:0007669"/>
    <property type="project" value="UniProtKB-KW"/>
</dbReference>
<evidence type="ECO:0000256" key="4">
    <source>
        <dbReference type="ARBA" id="ARBA00022769"/>
    </source>
</evidence>
<organism evidence="7">
    <name type="scientific">Alkalihalophilus sp. As8PL</name>
    <dbReference type="NCBI Taxonomy" id="3237103"/>
    <lineage>
        <taxon>Bacteria</taxon>
        <taxon>Bacillati</taxon>
        <taxon>Bacillota</taxon>
        <taxon>Bacilli</taxon>
        <taxon>Bacillales</taxon>
        <taxon>Bacillaceae</taxon>
        <taxon>Alkalihalophilus</taxon>
    </lineage>
</organism>
<dbReference type="RefSeq" id="WP_368503967.1">
    <property type="nucleotide sequence ID" value="NZ_CP162551.1"/>
</dbReference>
<dbReference type="GO" id="GO:0004519">
    <property type="term" value="F:endonuclease activity"/>
    <property type="evidence" value="ECO:0007669"/>
    <property type="project" value="UniProtKB-KW"/>
</dbReference>
<keyword evidence="5" id="KW-0378">Hydrolase</keyword>
<dbReference type="GO" id="GO:0009411">
    <property type="term" value="P:response to UV"/>
    <property type="evidence" value="ECO:0007669"/>
    <property type="project" value="InterPro"/>
</dbReference>
<keyword evidence="3" id="KW-0227">DNA damage</keyword>
<evidence type="ECO:0000313" key="7">
    <source>
        <dbReference type="EMBL" id="XDI36534.1"/>
    </source>
</evidence>
<dbReference type="Pfam" id="PF03851">
    <property type="entry name" value="UvdE"/>
    <property type="match status" value="1"/>
</dbReference>
<dbReference type="NCBIfam" id="TIGR00629">
    <property type="entry name" value="uvde"/>
    <property type="match status" value="1"/>
</dbReference>
<proteinExistence type="predicted"/>
<reference evidence="7" key="1">
    <citation type="submission" date="2024-07" db="EMBL/GenBank/DDBJ databases">
        <title>Identification and characteristics of an arsenic-resistant bacterial isolate, which belongs to a novel species.</title>
        <authorList>
            <person name="Juszczyk A."/>
            <person name="Kowalczyk A."/>
            <person name="Was K."/>
            <person name="Kosowicz W."/>
            <person name="Budzyn A."/>
            <person name="Latowski D."/>
        </authorList>
    </citation>
    <scope>NUCLEOTIDE SEQUENCE</scope>
    <source>
        <strain evidence="7">As8PL</strain>
    </source>
</reference>
<dbReference type="InterPro" id="IPR004601">
    <property type="entry name" value="UvdE"/>
</dbReference>
<evidence type="ECO:0000256" key="2">
    <source>
        <dbReference type="ARBA" id="ARBA00022759"/>
    </source>
</evidence>
<dbReference type="InterPro" id="IPR036237">
    <property type="entry name" value="Xyl_isomerase-like_sf"/>
</dbReference>
<dbReference type="PANTHER" id="PTHR31290">
    <property type="entry name" value="UV-DAMAGE ENDONUCLEASE"/>
    <property type="match status" value="1"/>
</dbReference>
<dbReference type="GO" id="GO:0006289">
    <property type="term" value="P:nucleotide-excision repair"/>
    <property type="evidence" value="ECO:0007669"/>
    <property type="project" value="InterPro"/>
</dbReference>
<evidence type="ECO:0000256" key="6">
    <source>
        <dbReference type="ARBA" id="ARBA00023204"/>
    </source>
</evidence>
<dbReference type="EMBL" id="CP162551">
    <property type="protein sequence ID" value="XDI36534.1"/>
    <property type="molecule type" value="Genomic_DNA"/>
</dbReference>
<dbReference type="SUPFAM" id="SSF51658">
    <property type="entry name" value="Xylose isomerase-like"/>
    <property type="match status" value="1"/>
</dbReference>
<accession>A0AB39BT00</accession>
<evidence type="ECO:0000256" key="3">
    <source>
        <dbReference type="ARBA" id="ARBA00022763"/>
    </source>
</evidence>
<protein>
    <submittedName>
        <fullName evidence="7">UV DNA damage repair endonuclease UvsE</fullName>
    </submittedName>
</protein>
<keyword evidence="4" id="KW-0228">DNA excision</keyword>
<dbReference type="PANTHER" id="PTHR31290:SF5">
    <property type="entry name" value="UV-DAMAGE ENDONUCLEASE"/>
    <property type="match status" value="1"/>
</dbReference>
<dbReference type="Gene3D" id="3.20.20.150">
    <property type="entry name" value="Divalent-metal-dependent TIM barrel enzymes"/>
    <property type="match status" value="1"/>
</dbReference>
<evidence type="ECO:0000256" key="5">
    <source>
        <dbReference type="ARBA" id="ARBA00022801"/>
    </source>
</evidence>
<dbReference type="AlphaFoldDB" id="A0AB39BT00"/>